<feature type="region of interest" description="Disordered" evidence="1">
    <location>
        <begin position="74"/>
        <end position="95"/>
    </location>
</feature>
<feature type="signal peptide" evidence="2">
    <location>
        <begin position="1"/>
        <end position="18"/>
    </location>
</feature>
<feature type="chain" id="PRO_5042227828" evidence="2">
    <location>
        <begin position="19"/>
        <end position="261"/>
    </location>
</feature>
<sequence length="261" mass="27874">MFLVQYTVLILLCSQLSSSPGTSLTSLCRSSPCSLSVTTLITVPSALTHKRKHGTSVIKLSSFMCTTALLNQHEAGGSDPSKLHSQGRYSGPTDPHNNLANVLHRMPFLTQPSHFSGLGTGTASSGWGLNPLPFDPATNNEPLQFNNSNGPLVSECPLESSTENGSKKRKRSNLPPASYPVATKSSPSLHPIDYCILSYGDHSFSCKVIFPSGPHSVSQQLTELRMDSSGVQLGLTCSRCNDKVLDCTAILCRNPIGICLA</sequence>
<dbReference type="EMBL" id="JAUCMX010000013">
    <property type="protein sequence ID" value="KAK3525808.1"/>
    <property type="molecule type" value="Genomic_DNA"/>
</dbReference>
<accession>A0AAE0UZG0</accession>
<evidence type="ECO:0000313" key="3">
    <source>
        <dbReference type="EMBL" id="KAK3525808.1"/>
    </source>
</evidence>
<feature type="compositionally biased region" description="Polar residues" evidence="1">
    <location>
        <begin position="137"/>
        <end position="151"/>
    </location>
</feature>
<name>A0AAE0UZG0_9TELE</name>
<keyword evidence="2" id="KW-0732">Signal</keyword>
<evidence type="ECO:0000256" key="2">
    <source>
        <dbReference type="SAM" id="SignalP"/>
    </source>
</evidence>
<organism evidence="3 4">
    <name type="scientific">Hemibagrus guttatus</name>
    <dbReference type="NCBI Taxonomy" id="175788"/>
    <lineage>
        <taxon>Eukaryota</taxon>
        <taxon>Metazoa</taxon>
        <taxon>Chordata</taxon>
        <taxon>Craniata</taxon>
        <taxon>Vertebrata</taxon>
        <taxon>Euteleostomi</taxon>
        <taxon>Actinopterygii</taxon>
        <taxon>Neopterygii</taxon>
        <taxon>Teleostei</taxon>
        <taxon>Ostariophysi</taxon>
        <taxon>Siluriformes</taxon>
        <taxon>Bagridae</taxon>
        <taxon>Hemibagrus</taxon>
    </lineage>
</organism>
<gene>
    <name evidence="3" type="ORF">QTP70_009666</name>
</gene>
<comment type="caution">
    <text evidence="3">The sequence shown here is derived from an EMBL/GenBank/DDBJ whole genome shotgun (WGS) entry which is preliminary data.</text>
</comment>
<keyword evidence="4" id="KW-1185">Reference proteome</keyword>
<evidence type="ECO:0000256" key="1">
    <source>
        <dbReference type="SAM" id="MobiDB-lite"/>
    </source>
</evidence>
<feature type="region of interest" description="Disordered" evidence="1">
    <location>
        <begin position="132"/>
        <end position="184"/>
    </location>
</feature>
<evidence type="ECO:0000313" key="4">
    <source>
        <dbReference type="Proteomes" id="UP001274896"/>
    </source>
</evidence>
<dbReference type="Proteomes" id="UP001274896">
    <property type="component" value="Unassembled WGS sequence"/>
</dbReference>
<dbReference type="AlphaFoldDB" id="A0AAE0UZG0"/>
<protein>
    <submittedName>
        <fullName evidence="3">Uncharacterized protein</fullName>
    </submittedName>
</protein>
<proteinExistence type="predicted"/>
<reference evidence="3" key="1">
    <citation type="submission" date="2023-06" db="EMBL/GenBank/DDBJ databases">
        <title>Male Hemibagrus guttatus genome.</title>
        <authorList>
            <person name="Bian C."/>
        </authorList>
    </citation>
    <scope>NUCLEOTIDE SEQUENCE</scope>
    <source>
        <strain evidence="3">Male_cb2023</strain>
        <tissue evidence="3">Muscle</tissue>
    </source>
</reference>